<organism evidence="1 2">
    <name type="scientific">Spirosoma oryzae</name>
    <dbReference type="NCBI Taxonomy" id="1469603"/>
    <lineage>
        <taxon>Bacteria</taxon>
        <taxon>Pseudomonadati</taxon>
        <taxon>Bacteroidota</taxon>
        <taxon>Cytophagia</taxon>
        <taxon>Cytophagales</taxon>
        <taxon>Cytophagaceae</taxon>
        <taxon>Spirosoma</taxon>
    </lineage>
</organism>
<gene>
    <name evidence="1" type="ORF">CLV58_12224</name>
</gene>
<reference evidence="1 2" key="1">
    <citation type="submission" date="2018-03" db="EMBL/GenBank/DDBJ databases">
        <title>Genomic Encyclopedia of Archaeal and Bacterial Type Strains, Phase II (KMG-II): from individual species to whole genera.</title>
        <authorList>
            <person name="Goeker M."/>
        </authorList>
    </citation>
    <scope>NUCLEOTIDE SEQUENCE [LARGE SCALE GENOMIC DNA]</scope>
    <source>
        <strain evidence="1 2">DSM 28354</strain>
    </source>
</reference>
<dbReference type="AlphaFoldDB" id="A0A2T0SE78"/>
<name>A0A2T0SE78_9BACT</name>
<evidence type="ECO:0000313" key="2">
    <source>
        <dbReference type="Proteomes" id="UP000238375"/>
    </source>
</evidence>
<keyword evidence="2" id="KW-1185">Reference proteome</keyword>
<protein>
    <submittedName>
        <fullName evidence="1">Uncharacterized protein</fullName>
    </submittedName>
</protein>
<accession>A0A2T0SE78</accession>
<sequence>MTFASYGANLGNGFHINRKRCNMFYRIVHFDLGIRNAIDQLLEIPKRPGSGADTIY</sequence>
<proteinExistence type="predicted"/>
<evidence type="ECO:0000313" key="1">
    <source>
        <dbReference type="EMBL" id="PRY31729.1"/>
    </source>
</evidence>
<dbReference type="Proteomes" id="UP000238375">
    <property type="component" value="Unassembled WGS sequence"/>
</dbReference>
<comment type="caution">
    <text evidence="1">The sequence shown here is derived from an EMBL/GenBank/DDBJ whole genome shotgun (WGS) entry which is preliminary data.</text>
</comment>
<dbReference type="EMBL" id="PVTE01000022">
    <property type="protein sequence ID" value="PRY31729.1"/>
    <property type="molecule type" value="Genomic_DNA"/>
</dbReference>